<feature type="domain" description="Immunity MXAN-0049 protein" evidence="1">
    <location>
        <begin position="92"/>
        <end position="183"/>
    </location>
</feature>
<dbReference type="EMBL" id="JAZEIP010000023">
    <property type="protein sequence ID" value="MEE4041383.1"/>
    <property type="molecule type" value="Genomic_DNA"/>
</dbReference>
<accession>A0ABU7N8Z4</accession>
<dbReference type="InterPro" id="IPR012433">
    <property type="entry name" value="Imm11"/>
</dbReference>
<gene>
    <name evidence="2" type="ORF">V2I87_14900</name>
</gene>
<name>A0ABU7N8Z4_PSEVI</name>
<dbReference type="RefSeq" id="WP_330513331.1">
    <property type="nucleotide sequence ID" value="NZ_JAZEIH010000026.1"/>
</dbReference>
<proteinExistence type="predicted"/>
<protein>
    <submittedName>
        <fullName evidence="2">DUF1629 domain-containing protein</fullName>
    </submittedName>
</protein>
<sequence>MKDFYIVSYKPDGEGAPYFFDMDWVPELPSFHYPSANPELSSLSSHYRAIADIRGLEADWLPDHFLASHEFLAVCDKLSCSYISCATDLFLKGEPSRKEYFFFVVSERLRAMDVERSSFTLDSNPKLKDISMPSYEVIDRLVMLESIESHLFYFEEIHEVVCSPKFLEACEAAKIFGLNFIKIDEEYRYAPWEDF</sequence>
<comment type="caution">
    <text evidence="2">The sequence shown here is derived from an EMBL/GenBank/DDBJ whole genome shotgun (WGS) entry which is preliminary data.</text>
</comment>
<evidence type="ECO:0000313" key="2">
    <source>
        <dbReference type="EMBL" id="MEE4041383.1"/>
    </source>
</evidence>
<dbReference type="Proteomes" id="UP001343600">
    <property type="component" value="Unassembled WGS sequence"/>
</dbReference>
<evidence type="ECO:0000259" key="1">
    <source>
        <dbReference type="Pfam" id="PF07791"/>
    </source>
</evidence>
<dbReference type="Pfam" id="PF07791">
    <property type="entry name" value="Imm11"/>
    <property type="match status" value="1"/>
</dbReference>
<reference evidence="2 3" key="1">
    <citation type="submission" date="2024-01" db="EMBL/GenBank/DDBJ databases">
        <title>Characterization of Pseudomonas viridiflava in Georgia, USA.</title>
        <authorList>
            <person name="Zhao M."/>
            <person name="Dutta B."/>
        </authorList>
    </citation>
    <scope>NUCLEOTIDE SEQUENCE [LARGE SCALE GENOMIC DNA]</scope>
    <source>
        <strain evidence="2 3">21GA0539</strain>
    </source>
</reference>
<evidence type="ECO:0000313" key="3">
    <source>
        <dbReference type="Proteomes" id="UP001343600"/>
    </source>
</evidence>
<keyword evidence="3" id="KW-1185">Reference proteome</keyword>
<organism evidence="2 3">
    <name type="scientific">Pseudomonas viridiflava</name>
    <name type="common">Phytomonas viridiflava</name>
    <dbReference type="NCBI Taxonomy" id="33069"/>
    <lineage>
        <taxon>Bacteria</taxon>
        <taxon>Pseudomonadati</taxon>
        <taxon>Pseudomonadota</taxon>
        <taxon>Gammaproteobacteria</taxon>
        <taxon>Pseudomonadales</taxon>
        <taxon>Pseudomonadaceae</taxon>
        <taxon>Pseudomonas</taxon>
    </lineage>
</organism>